<comment type="pathway">
    <text evidence="2">Glycolipid biosynthesis; glycosylphosphatidylinositol-anchor biosynthesis.</text>
</comment>
<keyword evidence="9 10" id="KW-0472">Membrane</keyword>
<name>A0ABV3HPK3_9ACTN</name>
<dbReference type="PANTHER" id="PTHR12468:SF2">
    <property type="entry name" value="GPI MANNOSYLTRANSFERASE 2"/>
    <property type="match status" value="1"/>
</dbReference>
<evidence type="ECO:0000256" key="8">
    <source>
        <dbReference type="ARBA" id="ARBA00022989"/>
    </source>
</evidence>
<feature type="transmembrane region" description="Helical" evidence="10">
    <location>
        <begin position="367"/>
        <end position="386"/>
    </location>
</feature>
<feature type="transmembrane region" description="Helical" evidence="10">
    <location>
        <begin position="144"/>
        <end position="165"/>
    </location>
</feature>
<evidence type="ECO:0000256" key="10">
    <source>
        <dbReference type="SAM" id="Phobius"/>
    </source>
</evidence>
<dbReference type="Proteomes" id="UP001552521">
    <property type="component" value="Unassembled WGS sequence"/>
</dbReference>
<evidence type="ECO:0000256" key="9">
    <source>
        <dbReference type="ARBA" id="ARBA00023136"/>
    </source>
</evidence>
<evidence type="ECO:0000256" key="4">
    <source>
        <dbReference type="ARBA" id="ARBA00022676"/>
    </source>
</evidence>
<evidence type="ECO:0008006" key="13">
    <source>
        <dbReference type="Google" id="ProtNLM"/>
    </source>
</evidence>
<sequence>MVIVRPEEPTVSGVRGHSGVRALRAAAPALLAYSAIRFLCLAVLFLWSWATGRDATDLLARRWDSLWYVRVVEEGYGFTLQAPDGRVLSDMAFFPLLPWLESLVSAVTSLSPANSGLLISAVASLVAAFGIFTVTEQLYGPRSGLFAVVLWAALPVGIVQSMAYSESLFVALAVWSLRWSVNGDWMRAGVFASLAGLTRPVGLAVTAAVWAAAIVHMRATSGSPAGARPTGRMIAGLLVAPLGAVGYILWVGHRVGSPWGYLDVQAEWGNGFDGGLAFSKFIAGLLFSSAFLAGLALLVGVFAIGWLYRRTITEKQPVALTVYCGVVVVLAVCASGYFGSKPRLLIPAFPLLIPVANMLSRTRGKQAWVIVGTAALAAAVYGAFWLHGSGPP</sequence>
<feature type="transmembrane region" description="Helical" evidence="10">
    <location>
        <begin position="30"/>
        <end position="50"/>
    </location>
</feature>
<evidence type="ECO:0000256" key="3">
    <source>
        <dbReference type="ARBA" id="ARBA00022502"/>
    </source>
</evidence>
<keyword evidence="4" id="KW-0328">Glycosyltransferase</keyword>
<evidence type="ECO:0000256" key="6">
    <source>
        <dbReference type="ARBA" id="ARBA00022692"/>
    </source>
</evidence>
<keyword evidence="6 10" id="KW-0812">Transmembrane</keyword>
<dbReference type="InterPro" id="IPR007315">
    <property type="entry name" value="PIG-V/Gpi18"/>
</dbReference>
<feature type="transmembrane region" description="Helical" evidence="10">
    <location>
        <begin position="281"/>
        <end position="308"/>
    </location>
</feature>
<reference evidence="11 12" key="1">
    <citation type="submission" date="2024-06" db="EMBL/GenBank/DDBJ databases">
        <title>The Natural Products Discovery Center: Release of the First 8490 Sequenced Strains for Exploring Actinobacteria Biosynthetic Diversity.</title>
        <authorList>
            <person name="Kalkreuter E."/>
            <person name="Kautsar S.A."/>
            <person name="Yang D."/>
            <person name="Bader C.D."/>
            <person name="Teijaro C.N."/>
            <person name="Fluegel L."/>
            <person name="Davis C.M."/>
            <person name="Simpson J.R."/>
            <person name="Lauterbach L."/>
            <person name="Steele A.D."/>
            <person name="Gui C."/>
            <person name="Meng S."/>
            <person name="Li G."/>
            <person name="Viehrig K."/>
            <person name="Ye F."/>
            <person name="Su P."/>
            <person name="Kiefer A.F."/>
            <person name="Nichols A."/>
            <person name="Cepeda A.J."/>
            <person name="Yan W."/>
            <person name="Fan B."/>
            <person name="Jiang Y."/>
            <person name="Adhikari A."/>
            <person name="Zheng C.-J."/>
            <person name="Schuster L."/>
            <person name="Cowan T.M."/>
            <person name="Smanski M.J."/>
            <person name="Chevrette M.G."/>
            <person name="De Carvalho L.P.S."/>
            <person name="Shen B."/>
        </authorList>
    </citation>
    <scope>NUCLEOTIDE SEQUENCE [LARGE SCALE GENOMIC DNA]</scope>
    <source>
        <strain evidence="11 12">NPDC049344</strain>
    </source>
</reference>
<evidence type="ECO:0000256" key="1">
    <source>
        <dbReference type="ARBA" id="ARBA00004477"/>
    </source>
</evidence>
<comment type="caution">
    <text evidence="11">The sequence shown here is derived from an EMBL/GenBank/DDBJ whole genome shotgun (WGS) entry which is preliminary data.</text>
</comment>
<feature type="transmembrane region" description="Helical" evidence="10">
    <location>
        <begin position="234"/>
        <end position="252"/>
    </location>
</feature>
<keyword evidence="3" id="KW-0337">GPI-anchor biosynthesis</keyword>
<dbReference type="PANTHER" id="PTHR12468">
    <property type="entry name" value="GPI MANNOSYLTRANSFERASE 2"/>
    <property type="match status" value="1"/>
</dbReference>
<evidence type="ECO:0000313" key="11">
    <source>
        <dbReference type="EMBL" id="MEV4680496.1"/>
    </source>
</evidence>
<keyword evidence="8 10" id="KW-1133">Transmembrane helix</keyword>
<evidence type="ECO:0000313" key="12">
    <source>
        <dbReference type="Proteomes" id="UP001552521"/>
    </source>
</evidence>
<organism evidence="11 12">
    <name type="scientific">Streptomyces kurssanovii</name>
    <dbReference type="NCBI Taxonomy" id="67312"/>
    <lineage>
        <taxon>Bacteria</taxon>
        <taxon>Bacillati</taxon>
        <taxon>Actinomycetota</taxon>
        <taxon>Actinomycetes</taxon>
        <taxon>Kitasatosporales</taxon>
        <taxon>Streptomycetaceae</taxon>
        <taxon>Streptomyces</taxon>
    </lineage>
</organism>
<evidence type="ECO:0000256" key="7">
    <source>
        <dbReference type="ARBA" id="ARBA00022824"/>
    </source>
</evidence>
<protein>
    <recommendedName>
        <fullName evidence="13">Integral membrane protein</fullName>
    </recommendedName>
</protein>
<gene>
    <name evidence="11" type="ORF">AB0K36_06905</name>
</gene>
<accession>A0ABV3HPK3</accession>
<evidence type="ECO:0000256" key="5">
    <source>
        <dbReference type="ARBA" id="ARBA00022679"/>
    </source>
</evidence>
<keyword evidence="12" id="KW-1185">Reference proteome</keyword>
<dbReference type="EMBL" id="JBFAQK010000006">
    <property type="protein sequence ID" value="MEV4680496.1"/>
    <property type="molecule type" value="Genomic_DNA"/>
</dbReference>
<dbReference type="RefSeq" id="WP_364589319.1">
    <property type="nucleotide sequence ID" value="NZ_JBFAQK010000006.1"/>
</dbReference>
<feature type="transmembrane region" description="Helical" evidence="10">
    <location>
        <begin position="113"/>
        <end position="132"/>
    </location>
</feature>
<feature type="transmembrane region" description="Helical" evidence="10">
    <location>
        <begin position="320"/>
        <end position="338"/>
    </location>
</feature>
<proteinExistence type="predicted"/>
<feature type="transmembrane region" description="Helical" evidence="10">
    <location>
        <begin position="344"/>
        <end position="360"/>
    </location>
</feature>
<comment type="subcellular location">
    <subcellularLocation>
        <location evidence="1">Endoplasmic reticulum membrane</location>
        <topology evidence="1">Multi-pass membrane protein</topology>
    </subcellularLocation>
</comment>
<evidence type="ECO:0000256" key="2">
    <source>
        <dbReference type="ARBA" id="ARBA00004687"/>
    </source>
</evidence>
<keyword evidence="7" id="KW-0256">Endoplasmic reticulum</keyword>
<feature type="transmembrane region" description="Helical" evidence="10">
    <location>
        <begin position="185"/>
        <end position="213"/>
    </location>
</feature>
<keyword evidence="5" id="KW-0808">Transferase</keyword>